<keyword evidence="1" id="KW-0812">Transmembrane</keyword>
<dbReference type="Proteomes" id="UP000050491">
    <property type="component" value="Unassembled WGS sequence"/>
</dbReference>
<dbReference type="RefSeq" id="WP_055064392.1">
    <property type="nucleotide sequence ID" value="NZ_LBGP01000009.1"/>
</dbReference>
<gene>
    <name evidence="2" type="ORF">XV92_06245</name>
</gene>
<protein>
    <submittedName>
        <fullName evidence="2">Uncharacterized protein</fullName>
    </submittedName>
</protein>
<accession>A0A0N8VAY8</accession>
<name>A0A0N8VAY8_VIBMT</name>
<keyword evidence="1" id="KW-1133">Transmembrane helix</keyword>
<organism evidence="2 3">
    <name type="scientific">Vibrio metoecus</name>
    <dbReference type="NCBI Taxonomy" id="1481663"/>
    <lineage>
        <taxon>Bacteria</taxon>
        <taxon>Pseudomonadati</taxon>
        <taxon>Pseudomonadota</taxon>
        <taxon>Gammaproteobacteria</taxon>
        <taxon>Vibrionales</taxon>
        <taxon>Vibrionaceae</taxon>
        <taxon>Vibrio</taxon>
    </lineage>
</organism>
<dbReference type="OrthoDB" id="7068259at2"/>
<keyword evidence="1" id="KW-0472">Membrane</keyword>
<dbReference type="AlphaFoldDB" id="A0A0N8VAY8"/>
<dbReference type="PATRIC" id="fig|1481663.12.peg.3779"/>
<dbReference type="EMBL" id="LBGP01000009">
    <property type="protein sequence ID" value="KQB02515.1"/>
    <property type="molecule type" value="Genomic_DNA"/>
</dbReference>
<evidence type="ECO:0000256" key="1">
    <source>
        <dbReference type="SAM" id="Phobius"/>
    </source>
</evidence>
<evidence type="ECO:0000313" key="2">
    <source>
        <dbReference type="EMBL" id="KQB02515.1"/>
    </source>
</evidence>
<evidence type="ECO:0000313" key="3">
    <source>
        <dbReference type="Proteomes" id="UP000050491"/>
    </source>
</evidence>
<proteinExistence type="predicted"/>
<reference evidence="2 3" key="1">
    <citation type="journal article" date="2015" name="Genome Biol. Evol.">
        <title>The Dynamics of Genetic Interactions between Vibrio metoecus and Vibrio cholerae, Two Close Relatives Co-Occurring in the Environment.</title>
        <authorList>
            <person name="Orata F.D."/>
            <person name="Kirchberger P.C."/>
            <person name="Meheust R."/>
            <person name="Barlow E.J."/>
            <person name="Tarr C.L."/>
            <person name="Boucher Y."/>
        </authorList>
    </citation>
    <scope>NUCLEOTIDE SEQUENCE [LARGE SCALE GENOMIC DNA]</scope>
    <source>
        <strain evidence="2 3">YB5B04</strain>
    </source>
</reference>
<sequence length="277" mass="31699">MQIVIISLVSILLFQGVLVVLSAVSTVFIELNSGFAILIDIASKAATIAVFLWAFHTFITQQKDKKREDKYARLKDLSYRLIDYVGRSDFALNKNSASILIAYLDTIIDEISQNEVAQEHLKEKKLAFDVTYETLKRTSLKEALGLDAPQKYNDIVDTITRVYSNSECLTAFDPEMLLTIRERSRKSTNMLMNIPSQSLQLWQILKILSLVLDQDEDIIEEELMREPICISDRHHQLPVLYAIYYVYSNGRFHIDSDDSFTFSTSGMTMACKRVNCL</sequence>
<comment type="caution">
    <text evidence="2">The sequence shown here is derived from an EMBL/GenBank/DDBJ whole genome shotgun (WGS) entry which is preliminary data.</text>
</comment>
<feature type="transmembrane region" description="Helical" evidence="1">
    <location>
        <begin position="32"/>
        <end position="55"/>
    </location>
</feature>